<dbReference type="Gene3D" id="1.25.10.10">
    <property type="entry name" value="Leucine-rich Repeat Variant"/>
    <property type="match status" value="1"/>
</dbReference>
<evidence type="ECO:0000256" key="3">
    <source>
        <dbReference type="ARBA" id="ARBA00022679"/>
    </source>
</evidence>
<dbReference type="EC" id="2.7.11.1" evidence="1"/>
<dbReference type="EMBL" id="VXIV02001628">
    <property type="protein sequence ID" value="KAF6031307.1"/>
    <property type="molecule type" value="Genomic_DNA"/>
</dbReference>
<dbReference type="PROSITE" id="PS50176">
    <property type="entry name" value="ARM_REPEAT"/>
    <property type="match status" value="1"/>
</dbReference>
<evidence type="ECO:0000256" key="9">
    <source>
        <dbReference type="PROSITE-ProRule" id="PRU00259"/>
    </source>
</evidence>
<reference evidence="11" key="1">
    <citation type="submission" date="2020-06" db="EMBL/GenBank/DDBJ databases">
        <title>Draft genome of Bugula neritina, a colonial animal packing powerful symbionts and potential medicines.</title>
        <authorList>
            <person name="Rayko M."/>
        </authorList>
    </citation>
    <scope>NUCLEOTIDE SEQUENCE [LARGE SCALE GENOMIC DNA]</scope>
    <source>
        <strain evidence="11">Kwan_BN1</strain>
    </source>
</reference>
<dbReference type="SUPFAM" id="SSF48371">
    <property type="entry name" value="ARM repeat"/>
    <property type="match status" value="1"/>
</dbReference>
<dbReference type="Proteomes" id="UP000593567">
    <property type="component" value="Unassembled WGS sequence"/>
</dbReference>
<dbReference type="PANTHER" id="PTHR24363:SF0">
    <property type="entry name" value="SERINE_THREONINE KINASE LIKE DOMAIN CONTAINING 1"/>
    <property type="match status" value="1"/>
</dbReference>
<protein>
    <recommendedName>
        <fullName evidence="1">non-specific serine/threonine protein kinase</fullName>
        <ecNumber evidence="1">2.7.11.1</ecNumber>
    </recommendedName>
</protein>
<dbReference type="GO" id="GO:0005524">
    <property type="term" value="F:ATP binding"/>
    <property type="evidence" value="ECO:0007669"/>
    <property type="project" value="UniProtKB-KW"/>
</dbReference>
<evidence type="ECO:0000256" key="4">
    <source>
        <dbReference type="ARBA" id="ARBA00022741"/>
    </source>
</evidence>
<evidence type="ECO:0000256" key="8">
    <source>
        <dbReference type="ARBA" id="ARBA00048679"/>
    </source>
</evidence>
<evidence type="ECO:0000256" key="1">
    <source>
        <dbReference type="ARBA" id="ARBA00012513"/>
    </source>
</evidence>
<feature type="repeat" description="ARM" evidence="9">
    <location>
        <begin position="421"/>
        <end position="465"/>
    </location>
</feature>
<keyword evidence="12" id="KW-1185">Reference proteome</keyword>
<evidence type="ECO:0000313" key="11">
    <source>
        <dbReference type="EMBL" id="KAF6031307.1"/>
    </source>
</evidence>
<keyword evidence="2" id="KW-0723">Serine/threonine-protein kinase</keyword>
<dbReference type="PANTHER" id="PTHR24363">
    <property type="entry name" value="SERINE/THREONINE PROTEIN KINASE"/>
    <property type="match status" value="1"/>
</dbReference>
<dbReference type="InterPro" id="IPR011009">
    <property type="entry name" value="Kinase-like_dom_sf"/>
</dbReference>
<dbReference type="SUPFAM" id="SSF56112">
    <property type="entry name" value="Protein kinase-like (PK-like)"/>
    <property type="match status" value="1"/>
</dbReference>
<gene>
    <name evidence="11" type="ORF">EB796_010395</name>
</gene>
<dbReference type="Pfam" id="PF00069">
    <property type="entry name" value="Pkinase"/>
    <property type="match status" value="1"/>
</dbReference>
<evidence type="ECO:0000256" key="5">
    <source>
        <dbReference type="ARBA" id="ARBA00022777"/>
    </source>
</evidence>
<evidence type="ECO:0000256" key="6">
    <source>
        <dbReference type="ARBA" id="ARBA00022840"/>
    </source>
</evidence>
<keyword evidence="6" id="KW-0067">ATP-binding</keyword>
<dbReference type="InterPro" id="IPR016024">
    <property type="entry name" value="ARM-type_fold"/>
</dbReference>
<keyword evidence="5" id="KW-0418">Kinase</keyword>
<dbReference type="InterPro" id="IPR000719">
    <property type="entry name" value="Prot_kinase_dom"/>
</dbReference>
<comment type="catalytic activity">
    <reaction evidence="7">
        <text>L-threonyl-[protein] + ATP = O-phospho-L-threonyl-[protein] + ADP + H(+)</text>
        <dbReference type="Rhea" id="RHEA:46608"/>
        <dbReference type="Rhea" id="RHEA-COMP:11060"/>
        <dbReference type="Rhea" id="RHEA-COMP:11605"/>
        <dbReference type="ChEBI" id="CHEBI:15378"/>
        <dbReference type="ChEBI" id="CHEBI:30013"/>
        <dbReference type="ChEBI" id="CHEBI:30616"/>
        <dbReference type="ChEBI" id="CHEBI:61977"/>
        <dbReference type="ChEBI" id="CHEBI:456216"/>
        <dbReference type="EC" id="2.7.11.1"/>
    </reaction>
</comment>
<keyword evidence="3" id="KW-0808">Transferase</keyword>
<comment type="catalytic activity">
    <reaction evidence="8">
        <text>L-seryl-[protein] + ATP = O-phospho-L-seryl-[protein] + ADP + H(+)</text>
        <dbReference type="Rhea" id="RHEA:17989"/>
        <dbReference type="Rhea" id="RHEA-COMP:9863"/>
        <dbReference type="Rhea" id="RHEA-COMP:11604"/>
        <dbReference type="ChEBI" id="CHEBI:15378"/>
        <dbReference type="ChEBI" id="CHEBI:29999"/>
        <dbReference type="ChEBI" id="CHEBI:30616"/>
        <dbReference type="ChEBI" id="CHEBI:83421"/>
        <dbReference type="ChEBI" id="CHEBI:456216"/>
        <dbReference type="EC" id="2.7.11.1"/>
    </reaction>
</comment>
<feature type="domain" description="Protein kinase" evidence="10">
    <location>
        <begin position="4"/>
        <end position="263"/>
    </location>
</feature>
<dbReference type="Gene3D" id="1.10.510.10">
    <property type="entry name" value="Transferase(Phosphotransferase) domain 1"/>
    <property type="match status" value="1"/>
</dbReference>
<dbReference type="InterPro" id="IPR011989">
    <property type="entry name" value="ARM-like"/>
</dbReference>
<accession>A0A7J7JZB4</accession>
<dbReference type="InterPro" id="IPR000225">
    <property type="entry name" value="Armadillo"/>
</dbReference>
<organism evidence="11 12">
    <name type="scientific">Bugula neritina</name>
    <name type="common">Brown bryozoan</name>
    <name type="synonym">Sertularia neritina</name>
    <dbReference type="NCBI Taxonomy" id="10212"/>
    <lineage>
        <taxon>Eukaryota</taxon>
        <taxon>Metazoa</taxon>
        <taxon>Spiralia</taxon>
        <taxon>Lophotrochozoa</taxon>
        <taxon>Bryozoa</taxon>
        <taxon>Gymnolaemata</taxon>
        <taxon>Cheilostomatida</taxon>
        <taxon>Flustrina</taxon>
        <taxon>Buguloidea</taxon>
        <taxon>Bugulidae</taxon>
        <taxon>Bugula</taxon>
    </lineage>
</organism>
<sequence>MENYEVVSKLGRGAQGSVFIVKRLDDGKQYILKKVECNDEAEANKAFQEAMALQELQHRFICGYKEFFVMWDEEVATMFVCIVMEYYKNGDLDNVLKRRRVSQQPIEELILKKWLGQIIEALAFVHQKQIIHSNIFMKEDLSISIGDFGVATIMGDTRTKTRTVIGSLNWLAPEVTDRPYDERSDIWSVGCITLEMATCGIYDRIQMGDQLCKIKKNSKDLDESLEEVQKTYSSELCDVIRRMLSLDVEERPTAMELVDMPYVRESLSISASPLVNFKKADLTDIKKNPLPKDKGCAGVLEYIESNFQSENCVREALSHLEEMSRSTARSSIGNDAKRLIVKSMRSHRKSEMVQIMGCKTLNNLIVGAADSDILFSREIIAIVPLAMRSHPNSTDLLLAAVTLIIALSSDEKASETIGRCGGIQDILSAIRSHPSQSELLTQCCKALWSLTVSEPNAKIVTEEKGLPDLVNIMKLHSGNTDVVAAAAAAMLSLFMEGTWCRMSVYNIYLLSHVSV</sequence>
<comment type="caution">
    <text evidence="11">The sequence shown here is derived from an EMBL/GenBank/DDBJ whole genome shotgun (WGS) entry which is preliminary data.</text>
</comment>
<dbReference type="GO" id="GO:0004674">
    <property type="term" value="F:protein serine/threonine kinase activity"/>
    <property type="evidence" value="ECO:0007669"/>
    <property type="project" value="UniProtKB-KW"/>
</dbReference>
<dbReference type="AlphaFoldDB" id="A0A7J7JZB4"/>
<evidence type="ECO:0000256" key="7">
    <source>
        <dbReference type="ARBA" id="ARBA00047899"/>
    </source>
</evidence>
<proteinExistence type="predicted"/>
<dbReference type="OrthoDB" id="248923at2759"/>
<evidence type="ECO:0000313" key="12">
    <source>
        <dbReference type="Proteomes" id="UP000593567"/>
    </source>
</evidence>
<dbReference type="PROSITE" id="PS50011">
    <property type="entry name" value="PROTEIN_KINASE_DOM"/>
    <property type="match status" value="1"/>
</dbReference>
<keyword evidence="4" id="KW-0547">Nucleotide-binding</keyword>
<name>A0A7J7JZB4_BUGNE</name>
<evidence type="ECO:0000256" key="2">
    <source>
        <dbReference type="ARBA" id="ARBA00022527"/>
    </source>
</evidence>
<evidence type="ECO:0000259" key="10">
    <source>
        <dbReference type="PROSITE" id="PS50011"/>
    </source>
</evidence>